<evidence type="ECO:0000256" key="4">
    <source>
        <dbReference type="ARBA" id="ARBA00022989"/>
    </source>
</evidence>
<comment type="similarity">
    <text evidence="2">Belongs to the YSP2 family.</text>
</comment>
<name>A0A1X2G8Z5_9FUNG</name>
<dbReference type="PANTHER" id="PTHR23319">
    <property type="entry name" value="GRAM DOMAIN CONTAINING 1B, ISOFORM E"/>
    <property type="match status" value="1"/>
</dbReference>
<evidence type="ECO:0000256" key="5">
    <source>
        <dbReference type="ARBA" id="ARBA00023136"/>
    </source>
</evidence>
<feature type="region of interest" description="Disordered" evidence="6">
    <location>
        <begin position="1"/>
        <end position="89"/>
    </location>
</feature>
<dbReference type="InterPro" id="IPR011993">
    <property type="entry name" value="PH-like_dom_sf"/>
</dbReference>
<feature type="domain" description="VASt" evidence="8">
    <location>
        <begin position="335"/>
        <end position="503"/>
    </location>
</feature>
<keyword evidence="5 7" id="KW-0472">Membrane</keyword>
<dbReference type="GO" id="GO:0032541">
    <property type="term" value="C:cortical endoplasmic reticulum"/>
    <property type="evidence" value="ECO:0007669"/>
    <property type="project" value="TreeGrafter"/>
</dbReference>
<reference evidence="9 10" key="1">
    <citation type="submission" date="2016-07" db="EMBL/GenBank/DDBJ databases">
        <title>Pervasive Adenine N6-methylation of Active Genes in Fungi.</title>
        <authorList>
            <consortium name="DOE Joint Genome Institute"/>
            <person name="Mondo S.J."/>
            <person name="Dannebaum R.O."/>
            <person name="Kuo R.C."/>
            <person name="Labutti K."/>
            <person name="Haridas S."/>
            <person name="Kuo A."/>
            <person name="Salamov A."/>
            <person name="Ahrendt S.R."/>
            <person name="Lipzen A."/>
            <person name="Sullivan W."/>
            <person name="Andreopoulos W.B."/>
            <person name="Clum A."/>
            <person name="Lindquist E."/>
            <person name="Daum C."/>
            <person name="Ramamoorthy G.K."/>
            <person name="Gryganskyi A."/>
            <person name="Culley D."/>
            <person name="Magnuson J.K."/>
            <person name="James T.Y."/>
            <person name="O'Malley M.A."/>
            <person name="Stajich J.E."/>
            <person name="Spatafora J.W."/>
            <person name="Visel A."/>
            <person name="Grigoriev I.V."/>
        </authorList>
    </citation>
    <scope>NUCLEOTIDE SEQUENCE [LARGE SCALE GENOMIC DNA]</scope>
    <source>
        <strain evidence="9 10">NRRL 3301</strain>
    </source>
</reference>
<dbReference type="Gene3D" id="2.30.29.30">
    <property type="entry name" value="Pleckstrin-homology domain (PH domain)/Phosphotyrosine-binding domain (PTB)"/>
    <property type="match status" value="1"/>
</dbReference>
<comment type="subcellular location">
    <subcellularLocation>
        <location evidence="1">Membrane</location>
        <topology evidence="1">Single-pass membrane protein</topology>
    </subcellularLocation>
</comment>
<dbReference type="AlphaFoldDB" id="A0A1X2G8Z5"/>
<dbReference type="CDD" id="cd13220">
    <property type="entry name" value="PH-GRAM_GRAMDC"/>
    <property type="match status" value="1"/>
</dbReference>
<dbReference type="InterPro" id="IPR051482">
    <property type="entry name" value="Cholesterol_transport"/>
</dbReference>
<evidence type="ECO:0000256" key="3">
    <source>
        <dbReference type="ARBA" id="ARBA00022692"/>
    </source>
</evidence>
<evidence type="ECO:0000313" key="9">
    <source>
        <dbReference type="EMBL" id="ORX48024.1"/>
    </source>
</evidence>
<feature type="compositionally biased region" description="Polar residues" evidence="6">
    <location>
        <begin position="49"/>
        <end position="61"/>
    </location>
</feature>
<dbReference type="GO" id="GO:0140268">
    <property type="term" value="C:endoplasmic reticulum-plasma membrane contact site"/>
    <property type="evidence" value="ECO:0007669"/>
    <property type="project" value="TreeGrafter"/>
</dbReference>
<feature type="region of interest" description="Disordered" evidence="6">
    <location>
        <begin position="211"/>
        <end position="326"/>
    </location>
</feature>
<dbReference type="GO" id="GO:0005886">
    <property type="term" value="C:plasma membrane"/>
    <property type="evidence" value="ECO:0007669"/>
    <property type="project" value="TreeGrafter"/>
</dbReference>
<feature type="compositionally biased region" description="Pro residues" evidence="6">
    <location>
        <begin position="300"/>
        <end position="311"/>
    </location>
</feature>
<dbReference type="Proteomes" id="UP000242146">
    <property type="component" value="Unassembled WGS sequence"/>
</dbReference>
<dbReference type="GO" id="GO:0032934">
    <property type="term" value="F:sterol binding"/>
    <property type="evidence" value="ECO:0007669"/>
    <property type="project" value="TreeGrafter"/>
</dbReference>
<dbReference type="EMBL" id="MCGT01000031">
    <property type="protein sequence ID" value="ORX48024.1"/>
    <property type="molecule type" value="Genomic_DNA"/>
</dbReference>
<dbReference type="InterPro" id="IPR004182">
    <property type="entry name" value="GRAM"/>
</dbReference>
<evidence type="ECO:0000313" key="10">
    <source>
        <dbReference type="Proteomes" id="UP000242146"/>
    </source>
</evidence>
<dbReference type="GO" id="GO:0005789">
    <property type="term" value="C:endoplasmic reticulum membrane"/>
    <property type="evidence" value="ECO:0007669"/>
    <property type="project" value="TreeGrafter"/>
</dbReference>
<feature type="compositionally biased region" description="Basic residues" evidence="6">
    <location>
        <begin position="63"/>
        <end position="74"/>
    </location>
</feature>
<dbReference type="PANTHER" id="PTHR23319:SF4">
    <property type="entry name" value="GRAM DOMAIN CONTAINING 1B, ISOFORM E"/>
    <property type="match status" value="1"/>
</dbReference>
<evidence type="ECO:0000256" key="2">
    <source>
        <dbReference type="ARBA" id="ARBA00006582"/>
    </source>
</evidence>
<gene>
    <name evidence="9" type="ORF">DM01DRAFT_1338860</name>
</gene>
<organism evidence="9 10">
    <name type="scientific">Hesseltinella vesiculosa</name>
    <dbReference type="NCBI Taxonomy" id="101127"/>
    <lineage>
        <taxon>Eukaryota</taxon>
        <taxon>Fungi</taxon>
        <taxon>Fungi incertae sedis</taxon>
        <taxon>Mucoromycota</taxon>
        <taxon>Mucoromycotina</taxon>
        <taxon>Mucoromycetes</taxon>
        <taxon>Mucorales</taxon>
        <taxon>Cunninghamellaceae</taxon>
        <taxon>Hesseltinella</taxon>
    </lineage>
</organism>
<feature type="compositionally biased region" description="Basic residues" evidence="6">
    <location>
        <begin position="509"/>
        <end position="519"/>
    </location>
</feature>
<evidence type="ECO:0000256" key="1">
    <source>
        <dbReference type="ARBA" id="ARBA00004167"/>
    </source>
</evidence>
<feature type="region of interest" description="Disordered" evidence="6">
    <location>
        <begin position="499"/>
        <end position="533"/>
    </location>
</feature>
<sequence length="679" mass="76384">MAPAQPPLNQSQSTLLQHTLQNNSSSASLPSSSRSRHSSFSTNSKHSYNAHQSHPSLTISIRSFKKKGSHGSRRRSFDSAMPLEGTDDTLASEKRNRDFHGLFKSIPADDHLIEDFGCALQKDILLQGRLYVSQRHICFNANIFGWVTNLVIAYTDIVEIDKKTTAIIIPNAIQITTGQSKHFFASFLSREQAYDQMVDLWRQYVHLSESTLEDPPLPDLVTSEVPSSEEDKPIWNDSLAVPKMAAHDQERQNSLASLPVPKHIQTYNVEDEENDLTHRRRAVSEAGPRPSTEAIRSPTTPSPPPPPPVSPLPVSSTTATAVPSAPTQCQCDTHHPHIVMDQTYSCSLETLYQLLYHTDFVKKYLVDVEKSSDVSIGAWQKGQDVPLVRDMSYTKYLGGAIGPKSTKCILKDEITHLDLTRSITQQTTTQTPDVPSGSSFCVKTRVCMTWAEQESTRMVVSVLVSFSKSSWLKSTIEKASIDGQIHYYKGLDMAIRKYTASKQPPSDTRRKRHAPKRKTQPPPPPQPEPVSQGCLDVLQGAVSDGVSLVTGLFQRPMSSTSLTVFLLLVIVLTNVYIAMKMAQLGRRLPTSEWQPTESMDAWRWTHQRQAQSLWQWLDQVDPSPPVRRQQQQPRLLTYQPLTKPVPVMELEKMVVRAEQNVDHIHQLVKQQRRRLLQDL</sequence>
<dbReference type="GO" id="GO:0005739">
    <property type="term" value="C:mitochondrion"/>
    <property type="evidence" value="ECO:0007669"/>
    <property type="project" value="TreeGrafter"/>
</dbReference>
<feature type="compositionally biased region" description="Low complexity" evidence="6">
    <location>
        <begin position="312"/>
        <end position="326"/>
    </location>
</feature>
<dbReference type="OrthoDB" id="2162691at2759"/>
<dbReference type="GO" id="GO:0032366">
    <property type="term" value="P:intracellular sterol transport"/>
    <property type="evidence" value="ECO:0007669"/>
    <property type="project" value="TreeGrafter"/>
</dbReference>
<proteinExistence type="inferred from homology"/>
<dbReference type="Pfam" id="PF02893">
    <property type="entry name" value="GRAM"/>
    <property type="match status" value="1"/>
</dbReference>
<accession>A0A1X2G8Z5</accession>
<keyword evidence="10" id="KW-1185">Reference proteome</keyword>
<dbReference type="InterPro" id="IPR031968">
    <property type="entry name" value="VASt"/>
</dbReference>
<feature type="transmembrane region" description="Helical" evidence="7">
    <location>
        <begin position="562"/>
        <end position="579"/>
    </location>
</feature>
<evidence type="ECO:0000259" key="8">
    <source>
        <dbReference type="PROSITE" id="PS51778"/>
    </source>
</evidence>
<dbReference type="STRING" id="101127.A0A1X2G8Z5"/>
<dbReference type="PROSITE" id="PS51778">
    <property type="entry name" value="VAST"/>
    <property type="match status" value="1"/>
</dbReference>
<protein>
    <recommendedName>
        <fullName evidence="8">VASt domain-containing protein</fullName>
    </recommendedName>
</protein>
<keyword evidence="3 7" id="KW-0812">Transmembrane</keyword>
<keyword evidence="4 7" id="KW-1133">Transmembrane helix</keyword>
<comment type="caution">
    <text evidence="9">The sequence shown here is derived from an EMBL/GenBank/DDBJ whole genome shotgun (WGS) entry which is preliminary data.</text>
</comment>
<dbReference type="GO" id="GO:0120015">
    <property type="term" value="F:sterol transfer activity"/>
    <property type="evidence" value="ECO:0007669"/>
    <property type="project" value="TreeGrafter"/>
</dbReference>
<dbReference type="SMART" id="SM00568">
    <property type="entry name" value="GRAM"/>
    <property type="match status" value="1"/>
</dbReference>
<feature type="compositionally biased region" description="Low complexity" evidence="6">
    <location>
        <begin position="8"/>
        <end position="47"/>
    </location>
</feature>
<dbReference type="Pfam" id="PF16016">
    <property type="entry name" value="VASt"/>
    <property type="match status" value="1"/>
</dbReference>
<evidence type="ECO:0000256" key="7">
    <source>
        <dbReference type="SAM" id="Phobius"/>
    </source>
</evidence>
<evidence type="ECO:0000256" key="6">
    <source>
        <dbReference type="SAM" id="MobiDB-lite"/>
    </source>
</evidence>